<reference evidence="1" key="2">
    <citation type="journal article" date="2019" name="bioRxiv">
        <title>Genomics, evolutionary history and diagnostics of the Alternaria alternata species group including apple and Asian pear pathotypes.</title>
        <authorList>
            <person name="Armitage A.D."/>
            <person name="Cockerton H.M."/>
            <person name="Sreenivasaprasad S."/>
            <person name="Woodhall J.W."/>
            <person name="Lane C.R."/>
            <person name="Harrison R.J."/>
            <person name="Clarkson J.P."/>
        </authorList>
    </citation>
    <scope>NUCLEOTIDE SEQUENCE</scope>
    <source>
        <strain evidence="1">FERA 1164</strain>
        <strain evidence="2">FERA 635</strain>
    </source>
</reference>
<sequence length="190" mass="21664">MGRLSLDPEATQQLLTKYQNEHSLIAEGAALNHGISPLDFNSHVDDALPLEELLAPDPELYKMLQEMDRSKVKLWLLTNAYVNHSKRVIRILGIEDQFEGLTYCDYGVTPMLCKPSFEMFRKAMKEAGVNDVEACYFVDDSAENCRQAEKLGWTTVHLVEETAQPPAEYVCGHKVARLIELRELFPQFFI</sequence>
<dbReference type="Proteomes" id="UP000292340">
    <property type="component" value="Unassembled WGS sequence"/>
</dbReference>
<dbReference type="GO" id="GO:0008252">
    <property type="term" value="F:nucleotidase activity"/>
    <property type="evidence" value="ECO:0007669"/>
    <property type="project" value="TreeGrafter"/>
</dbReference>
<evidence type="ECO:0000313" key="2">
    <source>
        <dbReference type="EMBL" id="RYO03480.1"/>
    </source>
</evidence>
<evidence type="ECO:0000313" key="4">
    <source>
        <dbReference type="Proteomes" id="UP000293195"/>
    </source>
</evidence>
<dbReference type="GO" id="GO:0009166">
    <property type="term" value="P:nucleotide catabolic process"/>
    <property type="evidence" value="ECO:0007669"/>
    <property type="project" value="TreeGrafter"/>
</dbReference>
<accession>A0A4Q4PKA0</accession>
<dbReference type="PANTHER" id="PTHR47438:SF1">
    <property type="entry name" value="PHOSPHATE METABOLISM PROTEIN 8-RELATED"/>
    <property type="match status" value="1"/>
</dbReference>
<dbReference type="AlphaFoldDB" id="A0A4Q4PKA0"/>
<protein>
    <recommendedName>
        <fullName evidence="5">Pyrimidine 5'-nucleotidase</fullName>
    </recommendedName>
</protein>
<proteinExistence type="predicted"/>
<reference evidence="1" key="1">
    <citation type="submission" date="2017-10" db="EMBL/GenBank/DDBJ databases">
        <authorList>
            <person name="Armitage A.D."/>
            <person name="Barbara D.J."/>
            <person name="Woodhall J.W."/>
            <person name="Sreenivasaprasad S."/>
            <person name="Lane C.R."/>
            <person name="Clarkson J.P."/>
            <person name="Harrison R.J."/>
        </authorList>
    </citation>
    <scope>NUCLEOTIDE SEQUENCE</scope>
    <source>
        <strain evidence="1">FERA 1164</strain>
        <strain evidence="2">FERA 635</strain>
    </source>
</reference>
<dbReference type="EMBL" id="PDXF01000013">
    <property type="protein sequence ID" value="RYO03480.1"/>
    <property type="molecule type" value="Genomic_DNA"/>
</dbReference>
<evidence type="ECO:0000313" key="1">
    <source>
        <dbReference type="EMBL" id="RYN31090.1"/>
    </source>
</evidence>
<dbReference type="EMBL" id="PDXB01000009">
    <property type="protein sequence ID" value="RYN31090.1"/>
    <property type="molecule type" value="Genomic_DNA"/>
</dbReference>
<dbReference type="InterPro" id="IPR006439">
    <property type="entry name" value="HAD-SF_hydro_IA"/>
</dbReference>
<dbReference type="PANTHER" id="PTHR47438">
    <property type="entry name" value="PHOSPHATE METABOLISM PROTEIN 8-RELATED"/>
    <property type="match status" value="1"/>
</dbReference>
<dbReference type="InterPro" id="IPR036412">
    <property type="entry name" value="HAD-like_sf"/>
</dbReference>
<gene>
    <name evidence="1" type="ORF">AA0115_g4498</name>
    <name evidence="2" type="ORF">AA0119_g4737</name>
</gene>
<dbReference type="Gene3D" id="3.40.50.1000">
    <property type="entry name" value="HAD superfamily/HAD-like"/>
    <property type="match status" value="1"/>
</dbReference>
<dbReference type="GO" id="GO:0006206">
    <property type="term" value="P:pyrimidine nucleobase metabolic process"/>
    <property type="evidence" value="ECO:0007669"/>
    <property type="project" value="TreeGrafter"/>
</dbReference>
<dbReference type="Pfam" id="PF00702">
    <property type="entry name" value="Hydrolase"/>
    <property type="match status" value="1"/>
</dbReference>
<comment type="caution">
    <text evidence="1">The sequence shown here is derived from an EMBL/GenBank/DDBJ whole genome shotgun (WGS) entry which is preliminary data.</text>
</comment>
<dbReference type="NCBIfam" id="TIGR01509">
    <property type="entry name" value="HAD-SF-IA-v3"/>
    <property type="match status" value="1"/>
</dbReference>
<dbReference type="InterPro" id="IPR052791">
    <property type="entry name" value="SSM1_domain"/>
</dbReference>
<name>A0A4Q4PKA0_9PLEO</name>
<dbReference type="SUPFAM" id="SSF56784">
    <property type="entry name" value="HAD-like"/>
    <property type="match status" value="1"/>
</dbReference>
<evidence type="ECO:0008006" key="5">
    <source>
        <dbReference type="Google" id="ProtNLM"/>
    </source>
</evidence>
<organism evidence="1 3">
    <name type="scientific">Alternaria tenuissima</name>
    <dbReference type="NCBI Taxonomy" id="119927"/>
    <lineage>
        <taxon>Eukaryota</taxon>
        <taxon>Fungi</taxon>
        <taxon>Dikarya</taxon>
        <taxon>Ascomycota</taxon>
        <taxon>Pezizomycotina</taxon>
        <taxon>Dothideomycetes</taxon>
        <taxon>Pleosporomycetidae</taxon>
        <taxon>Pleosporales</taxon>
        <taxon>Pleosporineae</taxon>
        <taxon>Pleosporaceae</taxon>
        <taxon>Alternaria</taxon>
        <taxon>Alternaria sect. Alternaria</taxon>
        <taxon>Alternaria alternata complex</taxon>
    </lineage>
</organism>
<dbReference type="Proteomes" id="UP000293195">
    <property type="component" value="Unassembled WGS sequence"/>
</dbReference>
<evidence type="ECO:0000313" key="3">
    <source>
        <dbReference type="Proteomes" id="UP000292340"/>
    </source>
</evidence>
<dbReference type="OrthoDB" id="1065058at2759"/>
<keyword evidence="4" id="KW-1185">Reference proteome</keyword>
<dbReference type="InterPro" id="IPR023214">
    <property type="entry name" value="HAD_sf"/>
</dbReference>